<name>I7MJJ5_TETTS</name>
<organism evidence="1 2">
    <name type="scientific">Tetrahymena thermophila (strain SB210)</name>
    <dbReference type="NCBI Taxonomy" id="312017"/>
    <lineage>
        <taxon>Eukaryota</taxon>
        <taxon>Sar</taxon>
        <taxon>Alveolata</taxon>
        <taxon>Ciliophora</taxon>
        <taxon>Intramacronucleata</taxon>
        <taxon>Oligohymenophorea</taxon>
        <taxon>Hymenostomatida</taxon>
        <taxon>Tetrahymenina</taxon>
        <taxon>Tetrahymenidae</taxon>
        <taxon>Tetrahymena</taxon>
    </lineage>
</organism>
<dbReference type="GeneID" id="7836737"/>
<dbReference type="Proteomes" id="UP000009168">
    <property type="component" value="Unassembled WGS sequence"/>
</dbReference>
<protein>
    <submittedName>
        <fullName evidence="1">Uncharacterized protein</fullName>
    </submittedName>
</protein>
<gene>
    <name evidence="1" type="ORF">TTHERM_00329970</name>
</gene>
<evidence type="ECO:0000313" key="2">
    <source>
        <dbReference type="Proteomes" id="UP000009168"/>
    </source>
</evidence>
<proteinExistence type="predicted"/>
<dbReference type="RefSeq" id="XP_001026562.1">
    <property type="nucleotide sequence ID" value="XM_001026562.1"/>
</dbReference>
<dbReference type="HOGENOM" id="CLU_784098_0_0_1"/>
<evidence type="ECO:0000313" key="1">
    <source>
        <dbReference type="EMBL" id="EAS06317.1"/>
    </source>
</evidence>
<dbReference type="KEGG" id="tet:TTHERM_00329970"/>
<dbReference type="EMBL" id="GG662299">
    <property type="protein sequence ID" value="EAS06317.1"/>
    <property type="molecule type" value="Genomic_DNA"/>
</dbReference>
<reference evidence="2" key="1">
    <citation type="journal article" date="2006" name="PLoS Biol.">
        <title>Macronuclear genome sequence of the ciliate Tetrahymena thermophila, a model eukaryote.</title>
        <authorList>
            <person name="Eisen J.A."/>
            <person name="Coyne R.S."/>
            <person name="Wu M."/>
            <person name="Wu D."/>
            <person name="Thiagarajan M."/>
            <person name="Wortman J.R."/>
            <person name="Badger J.H."/>
            <person name="Ren Q."/>
            <person name="Amedeo P."/>
            <person name="Jones K.M."/>
            <person name="Tallon L.J."/>
            <person name="Delcher A.L."/>
            <person name="Salzberg S.L."/>
            <person name="Silva J.C."/>
            <person name="Haas B.J."/>
            <person name="Majoros W.H."/>
            <person name="Farzad M."/>
            <person name="Carlton J.M."/>
            <person name="Smith R.K. Jr."/>
            <person name="Garg J."/>
            <person name="Pearlman R.E."/>
            <person name="Karrer K.M."/>
            <person name="Sun L."/>
            <person name="Manning G."/>
            <person name="Elde N.C."/>
            <person name="Turkewitz A.P."/>
            <person name="Asai D.J."/>
            <person name="Wilkes D.E."/>
            <person name="Wang Y."/>
            <person name="Cai H."/>
            <person name="Collins K."/>
            <person name="Stewart B.A."/>
            <person name="Lee S.R."/>
            <person name="Wilamowska K."/>
            <person name="Weinberg Z."/>
            <person name="Ruzzo W.L."/>
            <person name="Wloga D."/>
            <person name="Gaertig J."/>
            <person name="Frankel J."/>
            <person name="Tsao C.-C."/>
            <person name="Gorovsky M.A."/>
            <person name="Keeling P.J."/>
            <person name="Waller R.F."/>
            <person name="Patron N.J."/>
            <person name="Cherry J.M."/>
            <person name="Stover N.A."/>
            <person name="Krieger C.J."/>
            <person name="del Toro C."/>
            <person name="Ryder H.F."/>
            <person name="Williamson S.C."/>
            <person name="Barbeau R.A."/>
            <person name="Hamilton E.P."/>
            <person name="Orias E."/>
        </authorList>
    </citation>
    <scope>NUCLEOTIDE SEQUENCE [LARGE SCALE GENOMIC DNA]</scope>
    <source>
        <strain evidence="2">SB210</strain>
    </source>
</reference>
<sequence>MFPQLNKNLNSLSAQSLGQYQSPTQNITPSRNYQILSSILNNTNNSYKINNLSNNNNINIFSRQLNDSSYGSNKWILNKIDQNSSRITNNYKKDYSPLIQAKPARDSLEIPQNSLDLQQQTNNSCQVRRRRKINLKQIFALDTSNNQNISQNDLMDDQQPRQQISDIPSNYTIQESPLRQRKINRNMLFIQSNKSQEFDDQYDSEKNFVEQQNRVKKLIRNRQGSMQGLNQDQRIINLSNNMSDDQILNKSTIQIGITKQPSYASFFSNRTSNNQIKQTSIQVIESEKDNDSSQISTQETEESLYNFKLPNQKMIFRNTSHKGILKNSTENYIQSPFKKSQKKQVSFNIIKKIF</sequence>
<dbReference type="AlphaFoldDB" id="I7MJJ5"/>
<keyword evidence="2" id="KW-1185">Reference proteome</keyword>
<accession>I7MJJ5</accession>
<dbReference type="InParanoid" id="I7MJJ5"/>